<dbReference type="Proteomes" id="UP001054252">
    <property type="component" value="Unassembled WGS sequence"/>
</dbReference>
<evidence type="ECO:0000313" key="4">
    <source>
        <dbReference type="EMBL" id="GKV04817.1"/>
    </source>
</evidence>
<feature type="compositionally biased region" description="Low complexity" evidence="1">
    <location>
        <begin position="576"/>
        <end position="596"/>
    </location>
</feature>
<proteinExistence type="predicted"/>
<reference evidence="4 5" key="1">
    <citation type="journal article" date="2021" name="Commun. Biol.">
        <title>The genome of Shorea leprosula (Dipterocarpaceae) highlights the ecological relevance of drought in aseasonal tropical rainforests.</title>
        <authorList>
            <person name="Ng K.K.S."/>
            <person name="Kobayashi M.J."/>
            <person name="Fawcett J.A."/>
            <person name="Hatakeyama M."/>
            <person name="Paape T."/>
            <person name="Ng C.H."/>
            <person name="Ang C.C."/>
            <person name="Tnah L.H."/>
            <person name="Lee C.T."/>
            <person name="Nishiyama T."/>
            <person name="Sese J."/>
            <person name="O'Brien M.J."/>
            <person name="Copetti D."/>
            <person name="Mohd Noor M.I."/>
            <person name="Ong R.C."/>
            <person name="Putra M."/>
            <person name="Sireger I.Z."/>
            <person name="Indrioko S."/>
            <person name="Kosugi Y."/>
            <person name="Izuno A."/>
            <person name="Isagi Y."/>
            <person name="Lee S.L."/>
            <person name="Shimizu K.K."/>
        </authorList>
    </citation>
    <scope>NUCLEOTIDE SEQUENCE [LARGE SCALE GENOMIC DNA]</scope>
    <source>
        <strain evidence="4">214</strain>
    </source>
</reference>
<organism evidence="4 5">
    <name type="scientific">Rubroshorea leprosula</name>
    <dbReference type="NCBI Taxonomy" id="152421"/>
    <lineage>
        <taxon>Eukaryota</taxon>
        <taxon>Viridiplantae</taxon>
        <taxon>Streptophyta</taxon>
        <taxon>Embryophyta</taxon>
        <taxon>Tracheophyta</taxon>
        <taxon>Spermatophyta</taxon>
        <taxon>Magnoliopsida</taxon>
        <taxon>eudicotyledons</taxon>
        <taxon>Gunneridae</taxon>
        <taxon>Pentapetalae</taxon>
        <taxon>rosids</taxon>
        <taxon>malvids</taxon>
        <taxon>Malvales</taxon>
        <taxon>Dipterocarpaceae</taxon>
        <taxon>Rubroshorea</taxon>
    </lineage>
</organism>
<keyword evidence="3" id="KW-0732">Signal</keyword>
<feature type="chain" id="PRO_5043517767" evidence="3">
    <location>
        <begin position="28"/>
        <end position="637"/>
    </location>
</feature>
<keyword evidence="2" id="KW-0812">Transmembrane</keyword>
<keyword evidence="2" id="KW-1133">Transmembrane helix</keyword>
<keyword evidence="2" id="KW-0472">Membrane</keyword>
<accession>A0AAV5ISG8</accession>
<name>A0AAV5ISG8_9ROSI</name>
<gene>
    <name evidence="4" type="ORF">SLEP1_g16924</name>
</gene>
<evidence type="ECO:0000256" key="1">
    <source>
        <dbReference type="SAM" id="MobiDB-lite"/>
    </source>
</evidence>
<feature type="transmembrane region" description="Helical" evidence="2">
    <location>
        <begin position="486"/>
        <end position="506"/>
    </location>
</feature>
<dbReference type="InterPro" id="IPR045288">
    <property type="entry name" value="At1g75140-like"/>
</dbReference>
<dbReference type="PANTHER" id="PTHR35464">
    <property type="entry name" value="OS06G0115200 PROTEIN"/>
    <property type="match status" value="1"/>
</dbReference>
<evidence type="ECO:0000256" key="2">
    <source>
        <dbReference type="SAM" id="Phobius"/>
    </source>
</evidence>
<dbReference type="InterPro" id="IPR036322">
    <property type="entry name" value="WD40_repeat_dom_sf"/>
</dbReference>
<keyword evidence="5" id="KW-1185">Reference proteome</keyword>
<feature type="region of interest" description="Disordered" evidence="1">
    <location>
        <begin position="561"/>
        <end position="615"/>
    </location>
</feature>
<comment type="caution">
    <text evidence="4">The sequence shown here is derived from an EMBL/GenBank/DDBJ whole genome shotgun (WGS) entry which is preliminary data.</text>
</comment>
<evidence type="ECO:0000256" key="3">
    <source>
        <dbReference type="SAM" id="SignalP"/>
    </source>
</evidence>
<dbReference type="SUPFAM" id="SSF50978">
    <property type="entry name" value="WD40 repeat-like"/>
    <property type="match status" value="1"/>
</dbReference>
<protein>
    <submittedName>
        <fullName evidence="4">Uncharacterized protein</fullName>
    </submittedName>
</protein>
<sequence>MAMNPLKGKLFFFFYFLFVFASPPVSTVFVISTSLEIQPEPEIKSAPDFNHQEALLHKLEDLVRNLSEIVANLESKLSESPKAAVPVDEKHSVKSSRFSPLEEDKIRRAVGRDGEKGGAVSVLKYNAFWSERFQFVSAVKLDSDATSINVLPLRDYEGVSKYFAVGDDRGRVYVFLRNGDVVVEFFTQCQFPITAMVSYLSLYRNESVLVTGHQNGVVLVHRIYEGLNGEDSSSPVMETIGKFSPSSESGEDGMPVTILEVHHLGRERHILSTDLAGKIRVFTENGKLYGSAMPTSRPLVFLKQRLLFLTETGAGSLDLRTMKIRESECEGLNRSLAQIYVFDATERSKAYGFTSEGDLIHVLLLGDVMNFKCRVRSKKRVDSDKVVALQAIKGYLFLVDQEKVFVYNVSTQHYVRNAGPRFVFSAGVDEIRSLFLVMDMNEKIGKAKPLITSDREKLVLLGLGDGYVGMYRSNLPVITKGESNTILWTSPVLFFLLFLFIAWQFFAKKKETLTSWGLDDPFGSTSATAGAQLGSSSGDRSFVDSSSRGAGADIMDLKSSGLRSTSRRYGSPPRYPGGATSSFRSSSSDPGSRPASVDPNYRPGSELKYRGPALDSTAFTKRREALFANNQGVDDSS</sequence>
<dbReference type="AlphaFoldDB" id="A0AAV5ISG8"/>
<dbReference type="PANTHER" id="PTHR35464:SF1">
    <property type="entry name" value="OS06G0115200 PROTEIN"/>
    <property type="match status" value="1"/>
</dbReference>
<feature type="signal peptide" evidence="3">
    <location>
        <begin position="1"/>
        <end position="27"/>
    </location>
</feature>
<evidence type="ECO:0000313" key="5">
    <source>
        <dbReference type="Proteomes" id="UP001054252"/>
    </source>
</evidence>
<dbReference type="EMBL" id="BPVZ01000022">
    <property type="protein sequence ID" value="GKV04817.1"/>
    <property type="molecule type" value="Genomic_DNA"/>
</dbReference>